<dbReference type="EMBL" id="BAUU01000026">
    <property type="protein sequence ID" value="GAE31958.1"/>
    <property type="molecule type" value="Genomic_DNA"/>
</dbReference>
<proteinExistence type="predicted"/>
<dbReference type="SUPFAM" id="SSF51905">
    <property type="entry name" value="FAD/NAD(P)-binding domain"/>
    <property type="match status" value="1"/>
</dbReference>
<keyword evidence="2" id="KW-1185">Reference proteome</keyword>
<dbReference type="GO" id="GO:0004497">
    <property type="term" value="F:monooxygenase activity"/>
    <property type="evidence" value="ECO:0007669"/>
    <property type="project" value="UniProtKB-KW"/>
</dbReference>
<dbReference type="InterPro" id="IPR036188">
    <property type="entry name" value="FAD/NAD-bd_sf"/>
</dbReference>
<dbReference type="Gene3D" id="3.50.50.60">
    <property type="entry name" value="FAD/NAD(P)-binding domain"/>
    <property type="match status" value="1"/>
</dbReference>
<dbReference type="STRING" id="1236971.JCM9152_3460"/>
<dbReference type="AlphaFoldDB" id="W4QK01"/>
<gene>
    <name evidence="1" type="ORF">JCM9152_3460</name>
</gene>
<protein>
    <submittedName>
        <fullName evidence="1">Monooxygenase</fullName>
    </submittedName>
</protein>
<comment type="caution">
    <text evidence="1">The sequence shown here is derived from an EMBL/GenBank/DDBJ whole genome shotgun (WGS) entry which is preliminary data.</text>
</comment>
<sequence length="169" mass="19374">MFHIIFSLLIFSLAYHTQELATSSQLLKTFPFILLYAGKDTLKGKWFQKQKDPIFGNELKNLIKNNKVDVKPKVTQVIDHEVQFKDNTRRTFTSIIWATGFVPYYDWMAIEGVTSDDEKPIHNRGITNIKGLYFIGLPWQYQRGSALICGVSLDANYLIPVIISNISKA</sequence>
<dbReference type="Proteomes" id="UP000018895">
    <property type="component" value="Unassembled WGS sequence"/>
</dbReference>
<keyword evidence="1" id="KW-0503">Monooxygenase</keyword>
<name>W4QK01_9BACI</name>
<keyword evidence="1" id="KW-0560">Oxidoreductase</keyword>
<evidence type="ECO:0000313" key="2">
    <source>
        <dbReference type="Proteomes" id="UP000018895"/>
    </source>
</evidence>
<organism evidence="1 2">
    <name type="scientific">Halalkalibacter hemicellulosilyticusJCM 9152</name>
    <dbReference type="NCBI Taxonomy" id="1236971"/>
    <lineage>
        <taxon>Bacteria</taxon>
        <taxon>Bacillati</taxon>
        <taxon>Bacillota</taxon>
        <taxon>Bacilli</taxon>
        <taxon>Bacillales</taxon>
        <taxon>Bacillaceae</taxon>
        <taxon>Halalkalibacter</taxon>
    </lineage>
</organism>
<reference evidence="1" key="1">
    <citation type="journal article" date="2014" name="Genome Announc.">
        <title>Draft Genome Sequences of Three Alkaliphilic Bacillus Strains, Bacillus wakoensis JCM 9140T, Bacillus akibai JCM 9157T, and Bacillus hemicellulosilyticus JCM 9152T.</title>
        <authorList>
            <person name="Yuki M."/>
            <person name="Oshima K."/>
            <person name="Suda W."/>
            <person name="Oshida Y."/>
            <person name="Kitamura K."/>
            <person name="Iida T."/>
            <person name="Hattori M."/>
            <person name="Ohkuma M."/>
        </authorList>
    </citation>
    <scope>NUCLEOTIDE SEQUENCE [LARGE SCALE GENOMIC DNA]</scope>
    <source>
        <strain evidence="1">JCM 9152</strain>
    </source>
</reference>
<evidence type="ECO:0000313" key="1">
    <source>
        <dbReference type="EMBL" id="GAE31958.1"/>
    </source>
</evidence>
<accession>W4QK01</accession>